<keyword evidence="2 5" id="KW-0808">Transferase</keyword>
<name>A0A4S2KS81_9HYME</name>
<dbReference type="EC" id="2.3.2.8" evidence="5"/>
<dbReference type="PANTHER" id="PTHR21367">
    <property type="entry name" value="ARGININE-TRNA-PROTEIN TRANSFERASE 1"/>
    <property type="match status" value="1"/>
</dbReference>
<dbReference type="InterPro" id="IPR016181">
    <property type="entry name" value="Acyl_CoA_acyltransferase"/>
</dbReference>
<comment type="function">
    <text evidence="5">Involved in the post-translational conjugation of arginine to the N-terminal aspartate or glutamate of a protein. This arginylation is required for degradation of the protein via the ubiquitin pathway.</text>
</comment>
<dbReference type="GO" id="GO:0005737">
    <property type="term" value="C:cytoplasm"/>
    <property type="evidence" value="ECO:0007669"/>
    <property type="project" value="TreeGrafter"/>
</dbReference>
<keyword evidence="3 5" id="KW-0833">Ubl conjugation pathway</keyword>
<gene>
    <name evidence="9" type="ORF">DBV15_02487</name>
</gene>
<feature type="domain" description="N-end aminoacyl transferase N-terminal" evidence="7">
    <location>
        <begin position="20"/>
        <end position="143"/>
    </location>
</feature>
<feature type="domain" description="N-end rule aminoacyl transferase C-terminal" evidence="8">
    <location>
        <begin position="383"/>
        <end position="532"/>
    </location>
</feature>
<dbReference type="PANTHER" id="PTHR21367:SF1">
    <property type="entry name" value="ARGINYL-TRNA--PROTEIN TRANSFERASE 1"/>
    <property type="match status" value="1"/>
</dbReference>
<dbReference type="GO" id="GO:0004057">
    <property type="term" value="F:arginyl-tRNA--protein transferase activity"/>
    <property type="evidence" value="ECO:0007669"/>
    <property type="project" value="UniProtKB-EC"/>
</dbReference>
<evidence type="ECO:0000256" key="3">
    <source>
        <dbReference type="ARBA" id="ARBA00022786"/>
    </source>
</evidence>
<comment type="caution">
    <text evidence="9">The sequence shown here is derived from an EMBL/GenBank/DDBJ whole genome shotgun (WGS) entry which is preliminary data.</text>
</comment>
<dbReference type="InterPro" id="IPR030700">
    <property type="entry name" value="N-end_Aminoacyl_Trfase"/>
</dbReference>
<reference evidence="9 10" key="1">
    <citation type="journal article" date="2019" name="Philos. Trans. R. Soc. Lond., B, Biol. Sci.">
        <title>Ant behaviour and brain gene expression of defending hosts depend on the ecological success of the intruding social parasite.</title>
        <authorList>
            <person name="Kaur R."/>
            <person name="Stoldt M."/>
            <person name="Jongepier E."/>
            <person name="Feldmeyer B."/>
            <person name="Menzel F."/>
            <person name="Bornberg-Bauer E."/>
            <person name="Foitzik S."/>
        </authorList>
    </citation>
    <scope>NUCLEOTIDE SEQUENCE [LARGE SCALE GENOMIC DNA]</scope>
    <source>
        <tissue evidence="9">Whole body</tissue>
    </source>
</reference>
<dbReference type="InterPro" id="IPR017137">
    <property type="entry name" value="Arg-tRNA-P_Trfase_1_euk"/>
</dbReference>
<evidence type="ECO:0000259" key="8">
    <source>
        <dbReference type="Pfam" id="PF04377"/>
    </source>
</evidence>
<organism evidence="9 10">
    <name type="scientific">Temnothorax longispinosus</name>
    <dbReference type="NCBI Taxonomy" id="300112"/>
    <lineage>
        <taxon>Eukaryota</taxon>
        <taxon>Metazoa</taxon>
        <taxon>Ecdysozoa</taxon>
        <taxon>Arthropoda</taxon>
        <taxon>Hexapoda</taxon>
        <taxon>Insecta</taxon>
        <taxon>Pterygota</taxon>
        <taxon>Neoptera</taxon>
        <taxon>Endopterygota</taxon>
        <taxon>Hymenoptera</taxon>
        <taxon>Apocrita</taxon>
        <taxon>Aculeata</taxon>
        <taxon>Formicoidea</taxon>
        <taxon>Formicidae</taxon>
        <taxon>Myrmicinae</taxon>
        <taxon>Temnothorax</taxon>
    </lineage>
</organism>
<proteinExistence type="inferred from homology"/>
<keyword evidence="4 5" id="KW-0012">Acyltransferase</keyword>
<keyword evidence="10" id="KW-1185">Reference proteome</keyword>
<dbReference type="Pfam" id="PF04376">
    <property type="entry name" value="ATE_N"/>
    <property type="match status" value="1"/>
</dbReference>
<evidence type="ECO:0000313" key="10">
    <source>
        <dbReference type="Proteomes" id="UP000310200"/>
    </source>
</evidence>
<dbReference type="PIRSF" id="PIRSF037207">
    <property type="entry name" value="ATE1_euk"/>
    <property type="match status" value="1"/>
</dbReference>
<evidence type="ECO:0000256" key="1">
    <source>
        <dbReference type="ARBA" id="ARBA00009991"/>
    </source>
</evidence>
<protein>
    <recommendedName>
        <fullName evidence="5">Arginyl-tRNA--protein transferase 1</fullName>
        <shortName evidence="5">Arginyltransferase 1</shortName>
        <shortName evidence="5">R-transferase 1</shortName>
        <ecNumber evidence="5">2.3.2.8</ecNumber>
    </recommendedName>
    <alternativeName>
        <fullName evidence="5">Arginine-tRNA--protein transferase 1</fullName>
    </alternativeName>
</protein>
<comment type="similarity">
    <text evidence="1 5">Belongs to the R-transferase family.</text>
</comment>
<dbReference type="AlphaFoldDB" id="A0A4S2KS81"/>
<evidence type="ECO:0000256" key="4">
    <source>
        <dbReference type="ARBA" id="ARBA00023315"/>
    </source>
</evidence>
<dbReference type="Proteomes" id="UP000310200">
    <property type="component" value="Unassembled WGS sequence"/>
</dbReference>
<evidence type="ECO:0000259" key="7">
    <source>
        <dbReference type="Pfam" id="PF04376"/>
    </source>
</evidence>
<evidence type="ECO:0000256" key="2">
    <source>
        <dbReference type="ARBA" id="ARBA00022679"/>
    </source>
</evidence>
<dbReference type="InterPro" id="IPR007472">
    <property type="entry name" value="N-end_Aminoacyl_Trfase_C"/>
</dbReference>
<feature type="region of interest" description="Disordered" evidence="6">
    <location>
        <begin position="215"/>
        <end position="239"/>
    </location>
</feature>
<dbReference type="SUPFAM" id="SSF55729">
    <property type="entry name" value="Acyl-CoA N-acyltransferases (Nat)"/>
    <property type="match status" value="1"/>
</dbReference>
<evidence type="ECO:0000313" key="9">
    <source>
        <dbReference type="EMBL" id="TGZ52765.1"/>
    </source>
</evidence>
<dbReference type="InterPro" id="IPR007471">
    <property type="entry name" value="N-end_Aminoacyl_Trfase_N"/>
</dbReference>
<sequence>MASRQSYSIVEYYAEHEGYRCGYCKNPNTNFSHGERENFAVRQGTLPRRASGCFHIALIWLKTVKSKPKHWHKFEFYIAKSFVRCAGMWAHSLTVQDYQNLIDRGWRRSGCYCYKPTMNQTCCPQYTIKCEVLDFRISKSQKKILKRMTKFLRNELMDDSAGGMDEDQQDNIDISNEEALNYPKHLMKAQKDKSQINVSSVDDEVNGRLSINSVKTETQKNSTSVSSSGQAQLTNSNSKGTLHVRNEIADAVPCKKAKFLRIERKKNKLVAQGKSQSEIESIMKEKKRQNSAKSIEELFEEVHTGLKKLELRLVRTAPISSEYLKTSKESYELYKKYQNTIHGVPAEKLTEQQYMRFLVKSPLQMKLVRVMSDEFVNTLDTSASLYKKYQMAIHGDTPDQCDKKSFFSFLVRSPLQQWIPDSGPPHGYGSFHEQYWLDNELIAVGVIDILPSCISSVYFFYDPAYSQLSLGTFRLTTILNKCVVSSSLREIYLTRQLNKVANNLKYYYMGFYIHTCPKMRYKARMRPSKLLCPETYVWCDIDPCLAKLNNEKYSRLNDEINAIDENGVVDVEEVLVLYMNIAMPYKKYRTQRKTYQTREEKREVEEYARLVGMPCARGMLLFRYSRE</sequence>
<dbReference type="STRING" id="300112.A0A4S2KS81"/>
<comment type="catalytic activity">
    <reaction evidence="5">
        <text>an N-terminal L-alpha-aminoacyl-[protein] + L-arginyl-tRNA(Arg) = an N-terminal L-arginyl-L-aminoacyl-[protein] + tRNA(Arg) + H(+)</text>
        <dbReference type="Rhea" id="RHEA:10208"/>
        <dbReference type="Rhea" id="RHEA-COMP:9658"/>
        <dbReference type="Rhea" id="RHEA-COMP:9673"/>
        <dbReference type="Rhea" id="RHEA-COMP:10636"/>
        <dbReference type="Rhea" id="RHEA-COMP:10638"/>
        <dbReference type="ChEBI" id="CHEBI:15378"/>
        <dbReference type="ChEBI" id="CHEBI:78442"/>
        <dbReference type="ChEBI" id="CHEBI:78513"/>
        <dbReference type="ChEBI" id="CHEBI:78597"/>
        <dbReference type="ChEBI" id="CHEBI:83562"/>
        <dbReference type="EC" id="2.3.2.8"/>
    </reaction>
</comment>
<accession>A0A4S2KS81</accession>
<dbReference type="Pfam" id="PF04377">
    <property type="entry name" value="ATE_C"/>
    <property type="match status" value="2"/>
</dbReference>
<feature type="domain" description="N-end rule aminoacyl transferase C-terminal" evidence="8">
    <location>
        <begin position="329"/>
        <end position="373"/>
    </location>
</feature>
<evidence type="ECO:0000256" key="6">
    <source>
        <dbReference type="SAM" id="MobiDB-lite"/>
    </source>
</evidence>
<evidence type="ECO:0000256" key="5">
    <source>
        <dbReference type="PIRNR" id="PIRNR037207"/>
    </source>
</evidence>
<dbReference type="EMBL" id="QBLH01001194">
    <property type="protein sequence ID" value="TGZ52765.1"/>
    <property type="molecule type" value="Genomic_DNA"/>
</dbReference>